<sequence>METTKNYNTIDIGKFIACIGIVALHVSPLSSLCHCVFLHSTLGFLTSLCVPYFFVISAFLFFSRNPDYSLNKLLHFVKRITILYLGWLLIYIIVTWDYQLFTNFSFAKLFNSFYGSWFYVALVISTVIITFLSKINEYLAIICCAIVFVYFVACHCGFECKAVYDWSYKHINGWFLSFPYALIFTCIGLIVGGVKKRDIFLKLSLLNMLVPLLLLLIGFDVFIDALSWIGRLIVVTFLTFISINLRINKKMPYRTLRGLSVLIFMIHFYFFYTITQERPLGWFNLRFIFVLALTIVVALFLYRLSKYRYGSFLKYLF</sequence>
<dbReference type="Proteomes" id="UP000747074">
    <property type="component" value="Unassembled WGS sequence"/>
</dbReference>
<feature type="transmembrane region" description="Helical" evidence="1">
    <location>
        <begin position="12"/>
        <end position="30"/>
    </location>
</feature>
<feature type="transmembrane region" description="Helical" evidence="1">
    <location>
        <begin position="280"/>
        <end position="302"/>
    </location>
</feature>
<keyword evidence="3" id="KW-0808">Transferase</keyword>
<feature type="transmembrane region" description="Helical" evidence="1">
    <location>
        <begin position="42"/>
        <end position="62"/>
    </location>
</feature>
<dbReference type="RefSeq" id="WP_271707367.1">
    <property type="nucleotide sequence ID" value="NZ_JAQKDB010000030.1"/>
</dbReference>
<organism evidence="3 4">
    <name type="scientific">Bacteroides xylanisolvens</name>
    <dbReference type="NCBI Taxonomy" id="371601"/>
    <lineage>
        <taxon>Bacteria</taxon>
        <taxon>Pseudomonadati</taxon>
        <taxon>Bacteroidota</taxon>
        <taxon>Bacteroidia</taxon>
        <taxon>Bacteroidales</taxon>
        <taxon>Bacteroidaceae</taxon>
        <taxon>Bacteroides</taxon>
    </lineage>
</organism>
<proteinExistence type="predicted"/>
<feature type="transmembrane region" description="Helical" evidence="1">
    <location>
        <begin position="199"/>
        <end position="219"/>
    </location>
</feature>
<gene>
    <name evidence="3" type="ORF">K8V07_17660</name>
</gene>
<feature type="transmembrane region" description="Helical" evidence="1">
    <location>
        <begin position="255"/>
        <end position="274"/>
    </location>
</feature>
<evidence type="ECO:0000313" key="4">
    <source>
        <dbReference type="Proteomes" id="UP000747074"/>
    </source>
</evidence>
<name>A0A921I9G9_9BACE</name>
<evidence type="ECO:0000259" key="2">
    <source>
        <dbReference type="Pfam" id="PF01757"/>
    </source>
</evidence>
<keyword evidence="1" id="KW-1133">Transmembrane helix</keyword>
<feature type="domain" description="Acyltransferase 3" evidence="2">
    <location>
        <begin position="9"/>
        <end position="303"/>
    </location>
</feature>
<feature type="transmembrane region" description="Helical" evidence="1">
    <location>
        <begin position="225"/>
        <end position="243"/>
    </location>
</feature>
<comment type="caution">
    <text evidence="3">The sequence shown here is derived from an EMBL/GenBank/DDBJ whole genome shotgun (WGS) entry which is preliminary data.</text>
</comment>
<feature type="transmembrane region" description="Helical" evidence="1">
    <location>
        <begin position="139"/>
        <end position="158"/>
    </location>
</feature>
<keyword evidence="3" id="KW-0012">Acyltransferase</keyword>
<dbReference type="Pfam" id="PF01757">
    <property type="entry name" value="Acyl_transf_3"/>
    <property type="match status" value="1"/>
</dbReference>
<evidence type="ECO:0000313" key="3">
    <source>
        <dbReference type="EMBL" id="HJG13740.1"/>
    </source>
</evidence>
<dbReference type="AlphaFoldDB" id="A0A921I9G9"/>
<accession>A0A921I9G9</accession>
<feature type="transmembrane region" description="Helical" evidence="1">
    <location>
        <begin position="82"/>
        <end position="101"/>
    </location>
</feature>
<dbReference type="EMBL" id="DYVL01000194">
    <property type="protein sequence ID" value="HJG13740.1"/>
    <property type="molecule type" value="Genomic_DNA"/>
</dbReference>
<reference evidence="3" key="1">
    <citation type="journal article" date="2021" name="PeerJ">
        <title>Extensive microbial diversity within the chicken gut microbiome revealed by metagenomics and culture.</title>
        <authorList>
            <person name="Gilroy R."/>
            <person name="Ravi A."/>
            <person name="Getino M."/>
            <person name="Pursley I."/>
            <person name="Horton D.L."/>
            <person name="Alikhan N.F."/>
            <person name="Baker D."/>
            <person name="Gharbi K."/>
            <person name="Hall N."/>
            <person name="Watson M."/>
            <person name="Adriaenssens E.M."/>
            <person name="Foster-Nyarko E."/>
            <person name="Jarju S."/>
            <person name="Secka A."/>
            <person name="Antonio M."/>
            <person name="Oren A."/>
            <person name="Chaudhuri R.R."/>
            <person name="La Ragione R."/>
            <person name="Hildebrand F."/>
            <person name="Pallen M.J."/>
        </authorList>
    </citation>
    <scope>NUCLEOTIDE SEQUENCE</scope>
    <source>
        <strain evidence="3">CHK154-13316</strain>
    </source>
</reference>
<protein>
    <submittedName>
        <fullName evidence="3">Acyltransferase family protein</fullName>
    </submittedName>
</protein>
<feature type="transmembrane region" description="Helical" evidence="1">
    <location>
        <begin position="173"/>
        <end position="192"/>
    </location>
</feature>
<feature type="transmembrane region" description="Helical" evidence="1">
    <location>
        <begin position="113"/>
        <end position="132"/>
    </location>
</feature>
<reference evidence="3" key="2">
    <citation type="submission" date="2021-09" db="EMBL/GenBank/DDBJ databases">
        <authorList>
            <person name="Gilroy R."/>
        </authorList>
    </citation>
    <scope>NUCLEOTIDE SEQUENCE</scope>
    <source>
        <strain evidence="3">CHK154-13316</strain>
    </source>
</reference>
<dbReference type="InterPro" id="IPR002656">
    <property type="entry name" value="Acyl_transf_3_dom"/>
</dbReference>
<keyword evidence="1" id="KW-0812">Transmembrane</keyword>
<dbReference type="GO" id="GO:0016747">
    <property type="term" value="F:acyltransferase activity, transferring groups other than amino-acyl groups"/>
    <property type="evidence" value="ECO:0007669"/>
    <property type="project" value="InterPro"/>
</dbReference>
<evidence type="ECO:0000256" key="1">
    <source>
        <dbReference type="SAM" id="Phobius"/>
    </source>
</evidence>
<keyword evidence="1" id="KW-0472">Membrane</keyword>